<dbReference type="Gene3D" id="3.40.220.10">
    <property type="entry name" value="Leucine Aminopeptidase, subunit E, domain 1"/>
    <property type="match status" value="1"/>
</dbReference>
<dbReference type="SMART" id="SM00506">
    <property type="entry name" value="A1pp"/>
    <property type="match status" value="1"/>
</dbReference>
<name>D7DBG9_STAHD</name>
<dbReference type="Pfam" id="PF01661">
    <property type="entry name" value="Macro"/>
    <property type="match status" value="1"/>
</dbReference>
<dbReference type="SUPFAM" id="SSF52949">
    <property type="entry name" value="Macro domain-like"/>
    <property type="match status" value="1"/>
</dbReference>
<accession>D7DBG9</accession>
<dbReference type="AlphaFoldDB" id="D7DBG9"/>
<dbReference type="PANTHER" id="PTHR11106">
    <property type="entry name" value="GANGLIOSIDE INDUCED DIFFERENTIATION ASSOCIATED PROTEIN 2-RELATED"/>
    <property type="match status" value="1"/>
</dbReference>
<evidence type="ECO:0000259" key="1">
    <source>
        <dbReference type="PROSITE" id="PS51154"/>
    </source>
</evidence>
<gene>
    <name evidence="2" type="ordered locus">Shell_0384</name>
</gene>
<dbReference type="InterPro" id="IPR002589">
    <property type="entry name" value="Macro_dom"/>
</dbReference>
<evidence type="ECO:0000313" key="2">
    <source>
        <dbReference type="EMBL" id="ADI31516.1"/>
    </source>
</evidence>
<dbReference type="InterPro" id="IPR043472">
    <property type="entry name" value="Macro_dom-like"/>
</dbReference>
<reference evidence="3" key="1">
    <citation type="submission" date="2010-05" db="EMBL/GenBank/DDBJ databases">
        <title>Complete sequence of Staphylothermus hellenicus DSM 12710.</title>
        <authorList>
            <consortium name="US DOE Joint Genome Institute"/>
            <person name="Lucas S."/>
            <person name="Copeland A."/>
            <person name="Lapidus A."/>
            <person name="Cheng J.-F."/>
            <person name="Bruce D."/>
            <person name="Goodwin L."/>
            <person name="Pitluck S."/>
            <person name="Davenport K."/>
            <person name="Detter J.C."/>
            <person name="Han C."/>
            <person name="Tapia R."/>
            <person name="Larimer F."/>
            <person name="Land M."/>
            <person name="Hauser L."/>
            <person name="Kyrpides N."/>
            <person name="Mikhailova N."/>
            <person name="Anderson I.J."/>
            <person name="Woyke T."/>
        </authorList>
    </citation>
    <scope>NUCLEOTIDE SEQUENCE [LARGE SCALE GENOMIC DNA]</scope>
    <source>
        <strain evidence="3">DSM 12710 / JCM 10830 / BK20S6-10-b1 / P8</strain>
    </source>
</reference>
<evidence type="ECO:0000313" key="3">
    <source>
        <dbReference type="Proteomes" id="UP000002573"/>
    </source>
</evidence>
<dbReference type="EMBL" id="CP002051">
    <property type="protein sequence ID" value="ADI31516.1"/>
    <property type="molecule type" value="Genomic_DNA"/>
</dbReference>
<keyword evidence="3" id="KW-1185">Reference proteome</keyword>
<dbReference type="Proteomes" id="UP000002573">
    <property type="component" value="Chromosome"/>
</dbReference>
<dbReference type="PROSITE" id="PS51154">
    <property type="entry name" value="MACRO"/>
    <property type="match status" value="1"/>
</dbReference>
<reference evidence="2 3" key="2">
    <citation type="journal article" date="2011" name="Stand. Genomic Sci.">
        <title>Complete genome sequence of Staphylothermus hellenicus P8.</title>
        <authorList>
            <person name="Anderson I."/>
            <person name="Wirth R."/>
            <person name="Lucas S."/>
            <person name="Copeland A."/>
            <person name="Lapidus A."/>
            <person name="Cheng J.F."/>
            <person name="Goodwin L."/>
            <person name="Pitluck S."/>
            <person name="Davenport K."/>
            <person name="Detter J.C."/>
            <person name="Han C."/>
            <person name="Tapia R."/>
            <person name="Land M."/>
            <person name="Hauser L."/>
            <person name="Pati A."/>
            <person name="Mikhailova N."/>
            <person name="Woyke T."/>
            <person name="Klenk H.P."/>
            <person name="Kyrpides N."/>
            <person name="Ivanova N."/>
        </authorList>
    </citation>
    <scope>NUCLEOTIDE SEQUENCE [LARGE SCALE GENOMIC DNA]</scope>
    <source>
        <strain evidence="3">DSM 12710 / JCM 10830 / BK20S6-10-b1 / P8</strain>
    </source>
</reference>
<dbReference type="eggNOG" id="arCOG04225">
    <property type="taxonomic scope" value="Archaea"/>
</dbReference>
<proteinExistence type="predicted"/>
<dbReference type="PANTHER" id="PTHR11106:SF111">
    <property type="entry name" value="MACRO DOMAIN-CONTAINING PROTEIN"/>
    <property type="match status" value="1"/>
</dbReference>
<organism evidence="2 3">
    <name type="scientific">Staphylothermus hellenicus (strain DSM 12710 / JCM 10830 / BK20S6-10-b1 / P8)</name>
    <dbReference type="NCBI Taxonomy" id="591019"/>
    <lineage>
        <taxon>Archaea</taxon>
        <taxon>Thermoproteota</taxon>
        <taxon>Thermoprotei</taxon>
        <taxon>Desulfurococcales</taxon>
        <taxon>Desulfurococcaceae</taxon>
        <taxon>Staphylothermus</taxon>
    </lineage>
</organism>
<dbReference type="STRING" id="591019.Shell_0384"/>
<sequence length="188" mass="19967">MEICKINYRGVVVRGVRGDITELDVEAIVNPANSSMLMGGGLAGVLKRKGGEIIENEAKKFAPVPVGKAVVTIAGALRAKYIIHAPTMEKPAMRIKPENAYKATFAALTKAFDLSLNKIAIPGMGTGVGGLSPSDAGKAMAKAIKEFLDLVPSGIKEILIVDLNPEIPRMVCRSLEEMIGETGNEYQS</sequence>
<dbReference type="KEGG" id="shc:Shell_0384"/>
<feature type="domain" description="Macro" evidence="1">
    <location>
        <begin position="1"/>
        <end position="179"/>
    </location>
</feature>
<dbReference type="HOGENOM" id="CLU_046550_7_2_2"/>
<protein>
    <submittedName>
        <fullName evidence="2">Appr-1-p processing domain protein</fullName>
    </submittedName>
</protein>